<keyword evidence="4" id="KW-1185">Reference proteome</keyword>
<dbReference type="Proteomes" id="UP000650467">
    <property type="component" value="Unassembled WGS sequence"/>
</dbReference>
<evidence type="ECO:0000313" key="3">
    <source>
        <dbReference type="EMBL" id="KAG2432829.1"/>
    </source>
</evidence>
<dbReference type="SUPFAM" id="SSF82199">
    <property type="entry name" value="SET domain"/>
    <property type="match status" value="1"/>
</dbReference>
<feature type="region of interest" description="Disordered" evidence="1">
    <location>
        <begin position="80"/>
        <end position="99"/>
    </location>
</feature>
<feature type="region of interest" description="Disordered" evidence="1">
    <location>
        <begin position="1"/>
        <end position="48"/>
    </location>
</feature>
<reference evidence="3" key="1">
    <citation type="journal article" date="2020" name="bioRxiv">
        <title>Comparative genomics of Chlamydomonas.</title>
        <authorList>
            <person name="Craig R.J."/>
            <person name="Hasan A.R."/>
            <person name="Ness R.W."/>
            <person name="Keightley P.D."/>
        </authorList>
    </citation>
    <scope>NUCLEOTIDE SEQUENCE</scope>
    <source>
        <strain evidence="3">SAG 7.73</strain>
    </source>
</reference>
<accession>A0A835T2V5</accession>
<dbReference type="Gene3D" id="2.170.270.10">
    <property type="entry name" value="SET domain"/>
    <property type="match status" value="1"/>
</dbReference>
<comment type="caution">
    <text evidence="3">The sequence shown here is derived from an EMBL/GenBank/DDBJ whole genome shotgun (WGS) entry which is preliminary data.</text>
</comment>
<organism evidence="3 4">
    <name type="scientific">Chlamydomonas incerta</name>
    <dbReference type="NCBI Taxonomy" id="51695"/>
    <lineage>
        <taxon>Eukaryota</taxon>
        <taxon>Viridiplantae</taxon>
        <taxon>Chlorophyta</taxon>
        <taxon>core chlorophytes</taxon>
        <taxon>Chlorophyceae</taxon>
        <taxon>CS clade</taxon>
        <taxon>Chlamydomonadales</taxon>
        <taxon>Chlamydomonadaceae</taxon>
        <taxon>Chlamydomonas</taxon>
    </lineage>
</organism>
<dbReference type="InterPro" id="IPR046341">
    <property type="entry name" value="SET_dom_sf"/>
</dbReference>
<protein>
    <recommendedName>
        <fullName evidence="2">SET domain-containing protein</fullName>
    </recommendedName>
</protein>
<evidence type="ECO:0000313" key="4">
    <source>
        <dbReference type="Proteomes" id="UP000650467"/>
    </source>
</evidence>
<feature type="compositionally biased region" description="Low complexity" evidence="1">
    <location>
        <begin position="112"/>
        <end position="127"/>
    </location>
</feature>
<proteinExistence type="predicted"/>
<name>A0A835T2V5_CHLIN</name>
<dbReference type="EMBL" id="JAEHOC010000020">
    <property type="protein sequence ID" value="KAG2432829.1"/>
    <property type="molecule type" value="Genomic_DNA"/>
</dbReference>
<feature type="domain" description="SET" evidence="2">
    <location>
        <begin position="275"/>
        <end position="409"/>
    </location>
</feature>
<dbReference type="OrthoDB" id="5560686at2759"/>
<dbReference type="SMART" id="SM00317">
    <property type="entry name" value="SET"/>
    <property type="match status" value="1"/>
</dbReference>
<evidence type="ECO:0000259" key="2">
    <source>
        <dbReference type="PROSITE" id="PS50280"/>
    </source>
</evidence>
<dbReference type="AlphaFoldDB" id="A0A835T2V5"/>
<dbReference type="InterPro" id="IPR001214">
    <property type="entry name" value="SET_dom"/>
</dbReference>
<feature type="region of interest" description="Disordered" evidence="1">
    <location>
        <begin position="112"/>
        <end position="165"/>
    </location>
</feature>
<dbReference type="PROSITE" id="PS50280">
    <property type="entry name" value="SET"/>
    <property type="match status" value="1"/>
</dbReference>
<sequence length="420" mass="42685">MSTAVSARAGSGLSSSSRAPPASAALGSVARPSAGCRRQHGARQSPVFRSRGAAMVAVQALPPNPILGAAAAAAFASQTMTAPSLTEPPPPPPAGEGGNFALAQRLRQLQELQQQAQAQTQQQTQLADTAPAVMASARDPGSSLRSAPAATAAADGGSGSGVVGAADGGATPSFCEPETLSGLMRQFVERQESFDSGLQMDGLLAYYRRLGCSAAQVQAAVVEVAPAAAGAEAGLSAEVLTQQLQLAAWELVAAAVAAAALAAYQSRPRGWSRKDLLEVRASAVAGQGLFTTAPIPSGTVLGAYPGRLRSGAEMLTKCEYAPLASSYAFRTGDGSFLDPTDVTGQPSPYPAPGLFWPLPSDVSLCFANEPPKGSLGTNASVEDGSAAGDLLFVACRDIPAGAEIFIDYGITYDRSNYGKN</sequence>
<dbReference type="Pfam" id="PF00856">
    <property type="entry name" value="SET"/>
    <property type="match status" value="1"/>
</dbReference>
<feature type="compositionally biased region" description="Low complexity" evidence="1">
    <location>
        <begin position="1"/>
        <end position="28"/>
    </location>
</feature>
<gene>
    <name evidence="3" type="ORF">HXX76_008563</name>
</gene>
<evidence type="ECO:0000256" key="1">
    <source>
        <dbReference type="SAM" id="MobiDB-lite"/>
    </source>
</evidence>